<dbReference type="AlphaFoldDB" id="A0A4D4M0U1"/>
<dbReference type="EMBL" id="BJHX01000001">
    <property type="protein sequence ID" value="GDY64867.1"/>
    <property type="molecule type" value="Genomic_DNA"/>
</dbReference>
<reference evidence="3 4" key="1">
    <citation type="submission" date="2019-04" db="EMBL/GenBank/DDBJ databases">
        <title>Draft genome sequences of Streptomyces avermitilis ATCC 31267.</title>
        <authorList>
            <person name="Komaki H."/>
            <person name="Tamura T."/>
            <person name="Hosoyama A."/>
        </authorList>
    </citation>
    <scope>NUCLEOTIDE SEQUENCE [LARGE SCALE GENOMIC DNA]</scope>
    <source>
        <strain evidence="3 4">ATCC 31267</strain>
    </source>
</reference>
<evidence type="ECO:0000313" key="2">
    <source>
        <dbReference type="EMBL" id="GDY64867.1"/>
    </source>
</evidence>
<dbReference type="STRING" id="33903.AQJ43_21915"/>
<dbReference type="OMA" id="ASATGCH"/>
<evidence type="ECO:0000313" key="4">
    <source>
        <dbReference type="Proteomes" id="UP000299211"/>
    </source>
</evidence>
<dbReference type="EMBL" id="BJHY01000001">
    <property type="protein sequence ID" value="GDY74942.1"/>
    <property type="molecule type" value="Genomic_DNA"/>
</dbReference>
<protein>
    <recommendedName>
        <fullName evidence="6">Secreted protein</fullName>
    </recommendedName>
</protein>
<organism evidence="2 5">
    <name type="scientific">Streptomyces avermitilis</name>
    <dbReference type="NCBI Taxonomy" id="33903"/>
    <lineage>
        <taxon>Bacteria</taxon>
        <taxon>Bacillati</taxon>
        <taxon>Actinomycetota</taxon>
        <taxon>Actinomycetes</taxon>
        <taxon>Kitasatosporales</taxon>
        <taxon>Streptomycetaceae</taxon>
        <taxon>Streptomyces</taxon>
    </lineage>
</organism>
<name>A0A4D4M0U1_STRAX</name>
<keyword evidence="1" id="KW-0732">Signal</keyword>
<proteinExistence type="predicted"/>
<evidence type="ECO:0008006" key="6">
    <source>
        <dbReference type="Google" id="ProtNLM"/>
    </source>
</evidence>
<evidence type="ECO:0000313" key="3">
    <source>
        <dbReference type="EMBL" id="GDY74942.1"/>
    </source>
</evidence>
<dbReference type="Proteomes" id="UP000302139">
    <property type="component" value="Unassembled WGS sequence"/>
</dbReference>
<comment type="caution">
    <text evidence="2">The sequence shown here is derived from an EMBL/GenBank/DDBJ whole genome shotgun (WGS) entry which is preliminary data.</text>
</comment>
<feature type="chain" id="PRO_5036356295" description="Secreted protein" evidence="1">
    <location>
        <begin position="35"/>
        <end position="157"/>
    </location>
</feature>
<dbReference type="GeneID" id="41541861"/>
<dbReference type="RefSeq" id="WP_010986201.1">
    <property type="nucleotide sequence ID" value="NZ_BAABTN010000003.1"/>
</dbReference>
<dbReference type="Proteomes" id="UP000299211">
    <property type="component" value="Unassembled WGS sequence"/>
</dbReference>
<reference evidence="2 5" key="2">
    <citation type="submission" date="2019-04" db="EMBL/GenBank/DDBJ databases">
        <title>Draft genome sequences of Streptomyces avermitilis NBRC 14893.</title>
        <authorList>
            <person name="Komaki H."/>
            <person name="Tamura T."/>
            <person name="Hosoyama A."/>
        </authorList>
    </citation>
    <scope>NUCLEOTIDE SEQUENCE [LARGE SCALE GENOMIC DNA]</scope>
    <source>
        <strain evidence="2 5">NBRC 14893</strain>
    </source>
</reference>
<accession>A0A4D4M0U1</accession>
<gene>
    <name evidence="2" type="ORF">SAV14893_042600</name>
    <name evidence="3" type="ORF">SAV31267_044270</name>
</gene>
<feature type="signal peptide" evidence="1">
    <location>
        <begin position="1"/>
        <end position="34"/>
    </location>
</feature>
<sequence>MDGRRRRGPGVARLLVLCAVLLGLFFMHGAPANAAEGCHGSTAMVMSPGTGHGEDVRMDAAALRPPGATAPGASAMAPTAPPAHGVAMPGMSGELCVSTPARDRTPLPATGLLALLGLVALVAWHPTGRSGVFGEPARRGPPLYGRHLLLQVCVART</sequence>
<evidence type="ECO:0000256" key="1">
    <source>
        <dbReference type="SAM" id="SignalP"/>
    </source>
</evidence>
<evidence type="ECO:0000313" key="5">
    <source>
        <dbReference type="Proteomes" id="UP000302139"/>
    </source>
</evidence>